<dbReference type="Proteomes" id="UP000322927">
    <property type="component" value="Chromosome"/>
</dbReference>
<accession>A0A5P2BNK4</accession>
<sequence length="528" mass="56271">MHLDELSAGERQLWNSFAQGGAVNVRDAPESAEPAVRAEVIAALLLGAGTDPAPGDRPALCLTGARITGRLDLQFAEIPVPVVLDECRFDEVPLLRGARIRELALTGCALPGLAADTAQIDGRLVLSRCHLTGPLVLTRAQIHSDLDLRDTVITVPGAEAISAVRLIAGGDVLCTNLAVRGTFRCSGAAISGEFDLEGASLRNPDGHALDAYHVQITEDFTFHPGFSAEGQIILSGATVAAAIGFCGARLNNAGDVALEAIDVNVAHNFDLGHGLRVDGGIKLDGSSIGTQLSFRDATLTNPGGTALSLRLAQARETDLRTQQPIAGTVDASNAHLGTLYDTPGTWPADLRLAETTYDALAIPLSAAERLHWLRRSTDAYLPQPYEQLAAAYRRLGHEDEARTVLLAKQRHRRAMLPLHTRIWGYIQDATVGYGYRPLRAALWLTTLLACGALFFRAHPPAPLEPEKAPPFNAVVYTLDLLVPITAFGQDVAFAPRSTGQWLAYALTAAGWILATTVAAGISRAINRQ</sequence>
<name>A0A5P2BNK4_STRVZ</name>
<evidence type="ECO:0000256" key="1">
    <source>
        <dbReference type="SAM" id="Phobius"/>
    </source>
</evidence>
<reference evidence="2 3" key="1">
    <citation type="submission" date="2018-05" db="EMBL/GenBank/DDBJ databases">
        <title>Streptomyces venezuelae.</title>
        <authorList>
            <person name="Kim W."/>
            <person name="Lee N."/>
            <person name="Cho B.-K."/>
        </authorList>
    </citation>
    <scope>NUCLEOTIDE SEQUENCE [LARGE SCALE GENOMIC DNA]</scope>
    <source>
        <strain evidence="2 3">ATCC 14584</strain>
    </source>
</reference>
<keyword evidence="1" id="KW-0812">Transmembrane</keyword>
<organism evidence="2 3">
    <name type="scientific">Streptomyces venezuelae</name>
    <dbReference type="NCBI Taxonomy" id="54571"/>
    <lineage>
        <taxon>Bacteria</taxon>
        <taxon>Bacillati</taxon>
        <taxon>Actinomycetota</taxon>
        <taxon>Actinomycetes</taxon>
        <taxon>Kitasatosporales</taxon>
        <taxon>Streptomycetaceae</taxon>
        <taxon>Streptomyces</taxon>
    </lineage>
</organism>
<dbReference type="EMBL" id="CP029192">
    <property type="protein sequence ID" value="QES32014.1"/>
    <property type="molecule type" value="Genomic_DNA"/>
</dbReference>
<dbReference type="AlphaFoldDB" id="A0A5P2BNK4"/>
<proteinExistence type="predicted"/>
<gene>
    <name evidence="2" type="ORF">DEJ48_00020</name>
</gene>
<evidence type="ECO:0000313" key="2">
    <source>
        <dbReference type="EMBL" id="QES32014.1"/>
    </source>
</evidence>
<dbReference type="RefSeq" id="WP_150213229.1">
    <property type="nucleotide sequence ID" value="NZ_CP029192.1"/>
</dbReference>
<keyword evidence="1" id="KW-1133">Transmembrane helix</keyword>
<feature type="transmembrane region" description="Helical" evidence="1">
    <location>
        <begin position="501"/>
        <end position="521"/>
    </location>
</feature>
<dbReference type="OrthoDB" id="5194370at2"/>
<evidence type="ECO:0000313" key="3">
    <source>
        <dbReference type="Proteomes" id="UP000322927"/>
    </source>
</evidence>
<keyword evidence="1" id="KW-0472">Membrane</keyword>
<protein>
    <submittedName>
        <fullName evidence="2">Oxidoreductase</fullName>
    </submittedName>
</protein>